<feature type="domain" description="PNPLA" evidence="3">
    <location>
        <begin position="38"/>
        <end position="257"/>
    </location>
</feature>
<comment type="caution">
    <text evidence="4">The sequence shown here is derived from an EMBL/GenBank/DDBJ whole genome shotgun (WGS) entry which is preliminary data.</text>
</comment>
<dbReference type="InterPro" id="IPR002641">
    <property type="entry name" value="PNPLA_dom"/>
</dbReference>
<proteinExistence type="predicted"/>
<name>A0ABW5CGW7_9PROT</name>
<evidence type="ECO:0000313" key="4">
    <source>
        <dbReference type="EMBL" id="MFD2235390.1"/>
    </source>
</evidence>
<dbReference type="EMBL" id="JBHUIY010000045">
    <property type="protein sequence ID" value="MFD2235390.1"/>
    <property type="molecule type" value="Genomic_DNA"/>
</dbReference>
<protein>
    <submittedName>
        <fullName evidence="4">Patatin-like phospholipase family protein</fullName>
    </submittedName>
</protein>
<evidence type="ECO:0000259" key="3">
    <source>
        <dbReference type="PROSITE" id="PS51635"/>
    </source>
</evidence>
<accession>A0ABW5CGW7</accession>
<keyword evidence="1" id="KW-0443">Lipid metabolism</keyword>
<organism evidence="4 5">
    <name type="scientific">Phaeospirillum tilakii</name>
    <dbReference type="NCBI Taxonomy" id="741673"/>
    <lineage>
        <taxon>Bacteria</taxon>
        <taxon>Pseudomonadati</taxon>
        <taxon>Pseudomonadota</taxon>
        <taxon>Alphaproteobacteria</taxon>
        <taxon>Rhodospirillales</taxon>
        <taxon>Rhodospirillaceae</taxon>
        <taxon>Phaeospirillum</taxon>
    </lineage>
</organism>
<dbReference type="RefSeq" id="WP_377318529.1">
    <property type="nucleotide sequence ID" value="NZ_JBHUIY010000045.1"/>
</dbReference>
<reference evidence="5" key="1">
    <citation type="journal article" date="2019" name="Int. J. Syst. Evol. Microbiol.">
        <title>The Global Catalogue of Microorganisms (GCM) 10K type strain sequencing project: providing services to taxonomists for standard genome sequencing and annotation.</title>
        <authorList>
            <consortium name="The Broad Institute Genomics Platform"/>
            <consortium name="The Broad Institute Genome Sequencing Center for Infectious Disease"/>
            <person name="Wu L."/>
            <person name="Ma J."/>
        </authorList>
    </citation>
    <scope>NUCLEOTIDE SEQUENCE [LARGE SCALE GENOMIC DNA]</scope>
    <source>
        <strain evidence="5">KCTC 15012</strain>
    </source>
</reference>
<evidence type="ECO:0000313" key="5">
    <source>
        <dbReference type="Proteomes" id="UP001597296"/>
    </source>
</evidence>
<dbReference type="Proteomes" id="UP001597296">
    <property type="component" value="Unassembled WGS sequence"/>
</dbReference>
<dbReference type="SUPFAM" id="SSF52151">
    <property type="entry name" value="FabD/lysophospholipase-like"/>
    <property type="match status" value="1"/>
</dbReference>
<dbReference type="Gene3D" id="3.40.1090.10">
    <property type="entry name" value="Cytosolic phospholipase A2 catalytic domain"/>
    <property type="match status" value="1"/>
</dbReference>
<dbReference type="PROSITE" id="PS51635">
    <property type="entry name" value="PNPLA"/>
    <property type="match status" value="1"/>
</dbReference>
<keyword evidence="5" id="KW-1185">Reference proteome</keyword>
<dbReference type="InterPro" id="IPR016035">
    <property type="entry name" value="Acyl_Trfase/lysoPLipase"/>
</dbReference>
<comment type="caution">
    <text evidence="2">Lacks conserved residue(s) required for the propagation of feature annotation.</text>
</comment>
<dbReference type="Pfam" id="PF01734">
    <property type="entry name" value="Patatin"/>
    <property type="match status" value="1"/>
</dbReference>
<evidence type="ECO:0000256" key="2">
    <source>
        <dbReference type="PROSITE-ProRule" id="PRU01161"/>
    </source>
</evidence>
<evidence type="ECO:0000256" key="1">
    <source>
        <dbReference type="ARBA" id="ARBA00023098"/>
    </source>
</evidence>
<sequence>MTDALPHWHAKTRLFRENRSKQTEINRAEADPTSRTALVLSGGAPNAALMAGALVAFAEAGVTFDVVSASGAGGLIGLLWLAPKNGDPVAALTGWLDAYVDDRIYDLFPVDYKVFFKPGPAAEAYRALLAANPWLQAAREMPLPDPWRRLWRDWFDLVGATFSPSDLSPNSPGLCARVPWADTLVDFERIRHIAPHFYLNAYNVTRHRVDNFRKDQITLDHFKAAFAFPFIYGPYSIGEDTYYEGASQDCLNFKDLTERHPNLDTIVVFDLLGKHELIRPPRDLYDSWVLSMIIPLVAVAEDDLELFKLKHLENVKSRSEHHKLDLLEMPFDIPPEKMETVLDWSYSNGRDLFDIGRASARRFLAQHPELLPATRKGKK</sequence>
<gene>
    <name evidence="4" type="ORF">ACFSNB_16425</name>
</gene>